<dbReference type="GO" id="GO:0016887">
    <property type="term" value="F:ATP hydrolysis activity"/>
    <property type="evidence" value="ECO:0007669"/>
    <property type="project" value="InterPro"/>
</dbReference>
<dbReference type="InterPro" id="IPR003439">
    <property type="entry name" value="ABC_transporter-like_ATP-bd"/>
</dbReference>
<keyword evidence="2 8" id="KW-0812">Transmembrane</keyword>
<feature type="transmembrane region" description="Helical" evidence="8">
    <location>
        <begin position="729"/>
        <end position="758"/>
    </location>
</feature>
<dbReference type="GO" id="GO:0140359">
    <property type="term" value="F:ABC-type transporter activity"/>
    <property type="evidence" value="ECO:0007669"/>
    <property type="project" value="InterPro"/>
</dbReference>
<keyword evidence="4" id="KW-0067">ATP-binding</keyword>
<feature type="compositionally biased region" description="Polar residues" evidence="7">
    <location>
        <begin position="97"/>
        <end position="116"/>
    </location>
</feature>
<dbReference type="InterPro" id="IPR013525">
    <property type="entry name" value="ABC2_TM"/>
</dbReference>
<dbReference type="GO" id="GO:0005524">
    <property type="term" value="F:ATP binding"/>
    <property type="evidence" value="ECO:0007669"/>
    <property type="project" value="UniProtKB-KW"/>
</dbReference>
<dbReference type="OrthoDB" id="10255969at2759"/>
<keyword evidence="3" id="KW-0547">Nucleotide-binding</keyword>
<dbReference type="InterPro" id="IPR047817">
    <property type="entry name" value="ABC2_TM_bact-type"/>
</dbReference>
<dbReference type="AlphaFoldDB" id="A0A8B0MCV5"/>
<dbReference type="CDD" id="cd03230">
    <property type="entry name" value="ABC_DR_subfamily_A"/>
    <property type="match status" value="1"/>
</dbReference>
<proteinExistence type="evidence at transcript level"/>
<feature type="domain" description="ABC transmembrane type-2" evidence="10">
    <location>
        <begin position="651"/>
        <end position="879"/>
    </location>
</feature>
<evidence type="ECO:0000259" key="9">
    <source>
        <dbReference type="PROSITE" id="PS50893"/>
    </source>
</evidence>
<feature type="compositionally biased region" description="Polar residues" evidence="7">
    <location>
        <begin position="398"/>
        <end position="418"/>
    </location>
</feature>
<dbReference type="PANTHER" id="PTHR43038">
    <property type="entry name" value="ATP-BINDING CASSETTE, SUB-FAMILY H, MEMBER 1"/>
    <property type="match status" value="1"/>
</dbReference>
<feature type="transmembrane region" description="Helical" evidence="8">
    <location>
        <begin position="764"/>
        <end position="787"/>
    </location>
</feature>
<dbReference type="SUPFAM" id="SSF52540">
    <property type="entry name" value="P-loop containing nucleoside triphosphate hydrolases"/>
    <property type="match status" value="1"/>
</dbReference>
<feature type="transmembrane region" description="Helical" evidence="8">
    <location>
        <begin position="853"/>
        <end position="876"/>
    </location>
</feature>
<evidence type="ECO:0000313" key="11">
    <source>
        <dbReference type="EMBL" id="QTW43728.1"/>
    </source>
</evidence>
<feature type="transmembrane region" description="Helical" evidence="8">
    <location>
        <begin position="685"/>
        <end position="708"/>
    </location>
</feature>
<evidence type="ECO:0000256" key="5">
    <source>
        <dbReference type="ARBA" id="ARBA00022989"/>
    </source>
</evidence>
<dbReference type="PROSITE" id="PS50893">
    <property type="entry name" value="ABC_TRANSPORTER_2"/>
    <property type="match status" value="1"/>
</dbReference>
<dbReference type="GO" id="GO:0016020">
    <property type="term" value="C:membrane"/>
    <property type="evidence" value="ECO:0007669"/>
    <property type="project" value="UniProtKB-SubCell"/>
</dbReference>
<evidence type="ECO:0000256" key="7">
    <source>
        <dbReference type="SAM" id="MobiDB-lite"/>
    </source>
</evidence>
<dbReference type="PROSITE" id="PS51012">
    <property type="entry name" value="ABC_TM2"/>
    <property type="match status" value="1"/>
</dbReference>
<evidence type="ECO:0000256" key="2">
    <source>
        <dbReference type="ARBA" id="ARBA00022692"/>
    </source>
</evidence>
<feature type="transmembrane region" description="Helical" evidence="8">
    <location>
        <begin position="506"/>
        <end position="527"/>
    </location>
</feature>
<evidence type="ECO:0000256" key="4">
    <source>
        <dbReference type="ARBA" id="ARBA00022840"/>
    </source>
</evidence>
<dbReference type="InterPro" id="IPR017871">
    <property type="entry name" value="ABC_transporter-like_CS"/>
</dbReference>
<feature type="domain" description="ABC transporter" evidence="9">
    <location>
        <begin position="133"/>
        <end position="386"/>
    </location>
</feature>
<evidence type="ECO:0000256" key="3">
    <source>
        <dbReference type="ARBA" id="ARBA00022741"/>
    </source>
</evidence>
<comment type="subcellular location">
    <subcellularLocation>
        <location evidence="1">Membrane</location>
        <topology evidence="1">Multi-pass membrane protein</topology>
    </subcellularLocation>
</comment>
<name>A0A8B0MCV5_EURAF</name>
<dbReference type="Pfam" id="PF12698">
    <property type="entry name" value="ABC2_membrane_3"/>
    <property type="match status" value="1"/>
</dbReference>
<sequence length="880" mass="97481">MPENGLKVCPGTQTLDSCTLGSDEKIRRPSSSFLPARVTLTNSDLARRSLQPKSRDRLNTFNGDGFYKGGSHSFKERRHSVGGGSDDTPGRLRRSRSTLTGWSSGTIIQESPTNRMLSGDSPNPLLPPKDSCLQIRNLRSKSKDGFGEIPVIYIRGGCKGYGRGPNKKNILNNLNMTVNKGEIYGLLGASGCGKTTLLSIIVGRRHLDSGSLRVFGGIPGDTISGIPGPRVGYMPQELALYEEFTVLETALYFGRIYGMSVKQIKLQLEFLMSLLDLPHDKRNLSSFSGGQQRRVSFLISLLADPELLILDEPTVGVDPLLRQNIWNHLLHLASQRRKTILITTHYIDETKQASKVGMLSGGRLLAEDSPGSLLRSYQLDNLEDVFLRLCQRERDSQESLNETKPSLNQTQPSFNQTQPFTPSFASTQKLKNDIFATSKVVSRLAPGLTDPNGLDISDVKSDLEYFDSEMKEKRMKDQSCFPACPSFCNFVALLKKNFLKLRRNPAMLIFIFLLPAIQVVFFCVAIGQEPANLRLGVVNEESFNCSDVSTGCSLSELSCRYLQVLETRVQITRFDNSSLSEDAAENGDIWGVIQFKANFSSAYVARISSPIDVDKQTLTDSSLDIRLDMSNQQVALTLQNMILQSFDNFTKSVLRDCSYPEEAASLPIHWGEPYYGGKNPSFTEFMAPGIIILIIYFLAVALTGEAFISERSSGILDRSWIAGVKPSEIIASHIVCQFLVMLVQTAVTLATIILGFNIPCRGPFGWLAVITVLQGLAGMSFGFLISALCDSQAVAMQLSIGSFYPNLLLSGILWPLEGMPDVLRQISLFLPNTYPCQAMRDIMLRGWDIEREAVYMGVVVSLVWIFIFLSLSWVAVRVRL</sequence>
<evidence type="ECO:0000256" key="6">
    <source>
        <dbReference type="ARBA" id="ARBA00023136"/>
    </source>
</evidence>
<feature type="region of interest" description="Disordered" evidence="7">
    <location>
        <begin position="69"/>
        <end position="129"/>
    </location>
</feature>
<protein>
    <submittedName>
        <fullName evidence="11">ABCH1</fullName>
    </submittedName>
</protein>
<dbReference type="InterPro" id="IPR027417">
    <property type="entry name" value="P-loop_NTPase"/>
</dbReference>
<dbReference type="PANTHER" id="PTHR43038:SF3">
    <property type="entry name" value="ABC TRANSPORTER G FAMILY MEMBER 20 ISOFORM X1"/>
    <property type="match status" value="1"/>
</dbReference>
<reference evidence="11" key="1">
    <citation type="submission" date="2020-10" db="EMBL/GenBank/DDBJ databases">
        <authorList>
            <person name="Kim D.-H."/>
        </authorList>
    </citation>
    <scope>NUCLEOTIDE SEQUENCE</scope>
</reference>
<organism evidence="11">
    <name type="scientific">Eurytemora affinis</name>
    <name type="common">Copepod</name>
    <name type="synonym">Temora affinis</name>
    <dbReference type="NCBI Taxonomy" id="88015"/>
    <lineage>
        <taxon>Eukaryota</taxon>
        <taxon>Metazoa</taxon>
        <taxon>Ecdysozoa</taxon>
        <taxon>Arthropoda</taxon>
        <taxon>Crustacea</taxon>
        <taxon>Multicrustacea</taxon>
        <taxon>Hexanauplia</taxon>
        <taxon>Copepoda</taxon>
        <taxon>Calanoida</taxon>
        <taxon>Temoridae</taxon>
        <taxon>Eurytemora</taxon>
    </lineage>
</organism>
<keyword evidence="5 8" id="KW-1133">Transmembrane helix</keyword>
<accession>A0A8B0MCV5</accession>
<keyword evidence="6 8" id="KW-0472">Membrane</keyword>
<dbReference type="PROSITE" id="PS00211">
    <property type="entry name" value="ABC_TRANSPORTER_1"/>
    <property type="match status" value="1"/>
</dbReference>
<dbReference type="Gene3D" id="3.40.50.300">
    <property type="entry name" value="P-loop containing nucleotide triphosphate hydrolases"/>
    <property type="match status" value="1"/>
</dbReference>
<reference evidence="11" key="2">
    <citation type="journal article" name="Mar. Pollut. Bull.">
        <title>The genome of the European estuarine calanoid copepod Eurytemora affinis: Potential use in molecular ecotoxicology.</title>
        <authorList>
            <person name="Choi B.S."/>
            <person name="Kim D.H."/>
            <person name="Kim M.S."/>
            <person name="Park J.C."/>
            <person name="Lee Y.H."/>
            <person name="Kim H.J."/>
            <person name="Jeong C.B."/>
            <person name="Hagiwara A."/>
            <person name="Souissi S."/>
            <person name="Lee J.S."/>
        </authorList>
    </citation>
    <scope>NUCLEOTIDE SEQUENCE</scope>
</reference>
<evidence type="ECO:0000256" key="8">
    <source>
        <dbReference type="SAM" id="Phobius"/>
    </source>
</evidence>
<dbReference type="SMART" id="SM00382">
    <property type="entry name" value="AAA"/>
    <property type="match status" value="1"/>
</dbReference>
<evidence type="ECO:0000259" key="10">
    <source>
        <dbReference type="PROSITE" id="PS51012"/>
    </source>
</evidence>
<dbReference type="EMBL" id="MW149428">
    <property type="protein sequence ID" value="QTW43728.1"/>
    <property type="molecule type" value="mRNA"/>
</dbReference>
<feature type="region of interest" description="Disordered" evidence="7">
    <location>
        <begin position="397"/>
        <end position="418"/>
    </location>
</feature>
<dbReference type="Pfam" id="PF00005">
    <property type="entry name" value="ABC_tran"/>
    <property type="match status" value="1"/>
</dbReference>
<evidence type="ECO:0000256" key="1">
    <source>
        <dbReference type="ARBA" id="ARBA00004141"/>
    </source>
</evidence>
<dbReference type="InterPro" id="IPR003593">
    <property type="entry name" value="AAA+_ATPase"/>
</dbReference>